<gene>
    <name evidence="1" type="ORF">GPA22_21325</name>
</gene>
<evidence type="ECO:0000313" key="2">
    <source>
        <dbReference type="Proteomes" id="UP000623795"/>
    </source>
</evidence>
<dbReference type="Pfam" id="PF06821">
    <property type="entry name" value="Ser_hydrolase"/>
    <property type="match status" value="1"/>
</dbReference>
<dbReference type="InterPro" id="IPR010662">
    <property type="entry name" value="RBBP9/YdeN"/>
</dbReference>
<dbReference type="Proteomes" id="UP000623795">
    <property type="component" value="Unassembled WGS sequence"/>
</dbReference>
<protein>
    <submittedName>
        <fullName evidence="1">Uncharacterized protein</fullName>
    </submittedName>
</protein>
<keyword evidence="2" id="KW-1185">Reference proteome</keyword>
<accession>A0ABX1Q7A3</accession>
<comment type="caution">
    <text evidence="1">The sequence shown here is derived from an EMBL/GenBank/DDBJ whole genome shotgun (WGS) entry which is preliminary data.</text>
</comment>
<sequence>MASLRTCTVNCTLRLPVCPAQFLPEAGHINAESLLGEWPEGKALLQELRSAT</sequence>
<name>A0ABX1Q7A3_9RHOO</name>
<reference evidence="1 2" key="1">
    <citation type="submission" date="2019-12" db="EMBL/GenBank/DDBJ databases">
        <title>Comparative genomics gives insights into the taxonomy of the Azoarcus-Aromatoleum group and reveals separate origins of nif in the plant-associated Azoarcus and non-plant-associated Aromatoleum sub-groups.</title>
        <authorList>
            <person name="Lafos M."/>
            <person name="Maluk M."/>
            <person name="Batista M."/>
            <person name="Junghare M."/>
            <person name="Carmona M."/>
            <person name="Faoro H."/>
            <person name="Cruz L.M."/>
            <person name="Battistoni F."/>
            <person name="De Souza E."/>
            <person name="Pedrosa F."/>
            <person name="Chen W.-M."/>
            <person name="Poole P.S."/>
            <person name="Dixon R.A."/>
            <person name="James E.K."/>
        </authorList>
    </citation>
    <scope>NUCLEOTIDE SEQUENCE [LARGE SCALE GENOMIC DNA]</scope>
    <source>
        <strain evidence="1 2">Td21</strain>
    </source>
</reference>
<organism evidence="1 2">
    <name type="scientific">Aromatoleum toluvorans</name>
    <dbReference type="NCBI Taxonomy" id="92002"/>
    <lineage>
        <taxon>Bacteria</taxon>
        <taxon>Pseudomonadati</taxon>
        <taxon>Pseudomonadota</taxon>
        <taxon>Betaproteobacteria</taxon>
        <taxon>Rhodocyclales</taxon>
        <taxon>Rhodocyclaceae</taxon>
        <taxon>Aromatoleum</taxon>
    </lineage>
</organism>
<evidence type="ECO:0000313" key="1">
    <source>
        <dbReference type="EMBL" id="NMG46266.1"/>
    </source>
</evidence>
<proteinExistence type="predicted"/>
<dbReference type="EMBL" id="WTVN01000057">
    <property type="protein sequence ID" value="NMG46266.1"/>
    <property type="molecule type" value="Genomic_DNA"/>
</dbReference>